<comment type="caution">
    <text evidence="1">The sequence shown here is derived from an EMBL/GenBank/DDBJ whole genome shotgun (WGS) entry which is preliminary data.</text>
</comment>
<evidence type="ECO:0000313" key="2">
    <source>
        <dbReference type="Proteomes" id="UP000522262"/>
    </source>
</evidence>
<name>A0A8H5N1G6_9HYPO</name>
<reference evidence="1 2" key="1">
    <citation type="submission" date="2020-05" db="EMBL/GenBank/DDBJ databases">
        <title>Identification and distribution of gene clusters putatively required for synthesis of sphingolipid metabolism inhibitors in phylogenetically diverse species of the filamentous fungus Fusarium.</title>
        <authorList>
            <person name="Kim H.-S."/>
            <person name="Busman M."/>
            <person name="Brown D.W."/>
            <person name="Divon H."/>
            <person name="Uhlig S."/>
            <person name="Proctor R.H."/>
        </authorList>
    </citation>
    <scope>NUCLEOTIDE SEQUENCE [LARGE SCALE GENOMIC DNA]</scope>
    <source>
        <strain evidence="1 2">NRRL 53147</strain>
    </source>
</reference>
<dbReference type="AlphaFoldDB" id="A0A8H5N1G6"/>
<evidence type="ECO:0000313" key="1">
    <source>
        <dbReference type="EMBL" id="KAF5548872.1"/>
    </source>
</evidence>
<dbReference type="Proteomes" id="UP000522262">
    <property type="component" value="Unassembled WGS sequence"/>
</dbReference>
<protein>
    <submittedName>
        <fullName evidence="1">Uncharacterized protein</fullName>
    </submittedName>
</protein>
<keyword evidence="2" id="KW-1185">Reference proteome</keyword>
<gene>
    <name evidence="1" type="ORF">FMEXI_4543</name>
</gene>
<sequence length="199" mass="22807">MPFLTLSLPTLDGGRRSPDPSLPIQLPLVDCPNLTPEIPDNQEDVMSTTTESSSELDAIPPIQFQALRARQYLRKHYTLGKDSNYGQNFYRNWETVKHCFSFLIILANLYKEDEYEEDWPLEWNDDCALTFFLAGTAASWTLDLSNGEREEVKRLSHAMAYLITVDWSDTEALEMYQDEVADILTSITPVEEADIPDDY</sequence>
<accession>A0A8H5N1G6</accession>
<organism evidence="1 2">
    <name type="scientific">Fusarium mexicanum</name>
    <dbReference type="NCBI Taxonomy" id="751941"/>
    <lineage>
        <taxon>Eukaryota</taxon>
        <taxon>Fungi</taxon>
        <taxon>Dikarya</taxon>
        <taxon>Ascomycota</taxon>
        <taxon>Pezizomycotina</taxon>
        <taxon>Sordariomycetes</taxon>
        <taxon>Hypocreomycetidae</taxon>
        <taxon>Hypocreales</taxon>
        <taxon>Nectriaceae</taxon>
        <taxon>Fusarium</taxon>
        <taxon>Fusarium fujikuroi species complex</taxon>
    </lineage>
</organism>
<proteinExistence type="predicted"/>
<dbReference type="EMBL" id="JAAOAM010000094">
    <property type="protein sequence ID" value="KAF5548872.1"/>
    <property type="molecule type" value="Genomic_DNA"/>
</dbReference>